<name>A0A090EH17_MESPL</name>
<keyword evidence="1" id="KW-1133">Transmembrane helix</keyword>
<reference evidence="3" key="1">
    <citation type="submission" date="2014-08" db="EMBL/GenBank/DDBJ databases">
        <title>DNA barcoding of Bradysia (Diptera: Sciaridae) for detection of the immature stages on agricultural crops.</title>
        <authorList>
            <person name="Shin S."/>
            <person name="Jung S."/>
            <person name="Heller K."/>
            <person name="Menzel F."/>
            <person name="Hong T.-K."/>
            <person name="Lee H."/>
            <person name="Lee S."/>
        </authorList>
    </citation>
    <scope>NUCLEOTIDE SEQUENCE</scope>
</reference>
<dbReference type="AlphaFoldDB" id="A0A090EH17"/>
<evidence type="ECO:0000256" key="1">
    <source>
        <dbReference type="SAM" id="Phobius"/>
    </source>
</evidence>
<dbReference type="EMBL" id="CCMZ01000067">
    <property type="protein sequence ID" value="CDX27635.1"/>
    <property type="molecule type" value="Genomic_DNA"/>
</dbReference>
<sequence>MNSTSWSKEALAFSVRLTSNCLSESGLALTLTLMAMPGALSRPRSEFGAPGLSKDRSFTYCASTLSEGWFWVPLPLAAPVAASSLLAMSLGPFAWAALLTGLKSRVRYHGLPDKTSFAASVGRKVLLQDFPFICVNQRKRRGLVEAALPTSSFYGGARSEATQRRP</sequence>
<feature type="transmembrane region" description="Helical" evidence="1">
    <location>
        <begin position="76"/>
        <end position="99"/>
    </location>
</feature>
<protein>
    <submittedName>
        <fullName evidence="2">Uncharacterized protein</fullName>
    </submittedName>
</protein>
<reference evidence="4" key="4">
    <citation type="submission" date="2014-08" db="EMBL/GenBank/DDBJ databases">
        <authorList>
            <person name="Moulin L."/>
        </authorList>
    </citation>
    <scope>NUCLEOTIDE SEQUENCE [LARGE SCALE GENOMIC DNA]</scope>
</reference>
<proteinExistence type="predicted"/>
<evidence type="ECO:0000313" key="2">
    <source>
        <dbReference type="EMBL" id="CDX27635.1"/>
    </source>
</evidence>
<keyword evidence="1" id="KW-0812">Transmembrane</keyword>
<keyword evidence="4" id="KW-1185">Reference proteome</keyword>
<reference evidence="2" key="2">
    <citation type="submission" date="2014-08" db="EMBL/GenBank/DDBJ databases">
        <authorList>
            <person name="Moulin Lionel"/>
        </authorList>
    </citation>
    <scope>NUCLEOTIDE SEQUENCE [LARGE SCALE GENOMIC DNA]</scope>
</reference>
<evidence type="ECO:0000313" key="4">
    <source>
        <dbReference type="Proteomes" id="UP000045285"/>
    </source>
</evidence>
<reference evidence="5" key="3">
    <citation type="submission" date="2014-08" db="EMBL/GenBank/DDBJ databases">
        <authorList>
            <person name="Edwards T."/>
        </authorList>
    </citation>
    <scope>NUCLEOTIDE SEQUENCE [LARGE SCALE GENOMIC DNA]</scope>
</reference>
<organism evidence="2 4">
    <name type="scientific">Mesorhizobium plurifarium</name>
    <dbReference type="NCBI Taxonomy" id="69974"/>
    <lineage>
        <taxon>Bacteria</taxon>
        <taxon>Pseudomonadati</taxon>
        <taxon>Pseudomonadota</taxon>
        <taxon>Alphaproteobacteria</taxon>
        <taxon>Hyphomicrobiales</taxon>
        <taxon>Phyllobacteriaceae</taxon>
        <taxon>Mesorhizobium</taxon>
    </lineage>
</organism>
<keyword evidence="1" id="KW-0472">Membrane</keyword>
<evidence type="ECO:0000313" key="3">
    <source>
        <dbReference type="EMBL" id="CDX63237.1"/>
    </source>
</evidence>
<dbReference type="EMBL" id="CCND01000051">
    <property type="protein sequence ID" value="CDX63237.1"/>
    <property type="molecule type" value="Genomic_DNA"/>
</dbReference>
<gene>
    <name evidence="3" type="ORF">MPL1032_80206</name>
    <name evidence="2" type="ORF">MPL3356_70117</name>
</gene>
<dbReference type="Proteomes" id="UP000182888">
    <property type="component" value="Unassembled WGS sequence"/>
</dbReference>
<evidence type="ECO:0000313" key="5">
    <source>
        <dbReference type="Proteomes" id="UP000182888"/>
    </source>
</evidence>
<accession>A0A090EH17</accession>
<dbReference type="Proteomes" id="UP000045285">
    <property type="component" value="Unassembled WGS sequence"/>
</dbReference>